<dbReference type="EMBL" id="SMGO01000002">
    <property type="protein sequence ID" value="TCK83340.1"/>
    <property type="molecule type" value="Genomic_DNA"/>
</dbReference>
<reference evidence="2 3" key="1">
    <citation type="submission" date="2019-03" db="EMBL/GenBank/DDBJ databases">
        <title>Genomic Encyclopedia of Archaeal and Bacterial Type Strains, Phase II (KMG-II): from individual species to whole genera.</title>
        <authorList>
            <person name="Goeker M."/>
        </authorList>
    </citation>
    <scope>NUCLEOTIDE SEQUENCE [LARGE SCALE GENOMIC DNA]</scope>
    <source>
        <strain evidence="2 3">DSM 22554</strain>
    </source>
</reference>
<dbReference type="OrthoDB" id="672896at2"/>
<evidence type="ECO:0000313" key="3">
    <source>
        <dbReference type="Proteomes" id="UP000294616"/>
    </source>
</evidence>
<protein>
    <recommendedName>
        <fullName evidence="4">Cyclophilin-like domain-containing protein</fullName>
    </recommendedName>
</protein>
<dbReference type="AlphaFoldDB" id="A0A4R1LXQ3"/>
<gene>
    <name evidence="2" type="ORF">C8N28_1936</name>
</gene>
<evidence type="ECO:0000256" key="1">
    <source>
        <dbReference type="SAM" id="SignalP"/>
    </source>
</evidence>
<sequence length="156" mass="17240">MKKPLLFLCALLMIGLTACDDTNDVQPTYENPNTAFVVTLDPSGWKRISNAKIAFDIPLKDLTEYYLLQGGVAVALSFDDEDSYEILPTTSEGLAYSVNYAIGWVTIYADDPLADDGVTTTFPTGDIIAKIILSTTDYLDYQGMFNSPEVKFKQLK</sequence>
<keyword evidence="3" id="KW-1185">Reference proteome</keyword>
<name>A0A4R1LXQ3_9SPHI</name>
<evidence type="ECO:0000313" key="2">
    <source>
        <dbReference type="EMBL" id="TCK83340.1"/>
    </source>
</evidence>
<feature type="signal peptide" evidence="1">
    <location>
        <begin position="1"/>
        <end position="18"/>
    </location>
</feature>
<keyword evidence="1" id="KW-0732">Signal</keyword>
<dbReference type="Proteomes" id="UP000294616">
    <property type="component" value="Unassembled WGS sequence"/>
</dbReference>
<evidence type="ECO:0008006" key="4">
    <source>
        <dbReference type="Google" id="ProtNLM"/>
    </source>
</evidence>
<feature type="chain" id="PRO_5020940515" description="Cyclophilin-like domain-containing protein" evidence="1">
    <location>
        <begin position="19"/>
        <end position="156"/>
    </location>
</feature>
<organism evidence="2 3">
    <name type="scientific">Albibacterium bauzanense</name>
    <dbReference type="NCBI Taxonomy" id="653929"/>
    <lineage>
        <taxon>Bacteria</taxon>
        <taxon>Pseudomonadati</taxon>
        <taxon>Bacteroidota</taxon>
        <taxon>Sphingobacteriia</taxon>
        <taxon>Sphingobacteriales</taxon>
        <taxon>Sphingobacteriaceae</taxon>
        <taxon>Albibacterium</taxon>
    </lineage>
</organism>
<proteinExistence type="predicted"/>
<dbReference type="PROSITE" id="PS51257">
    <property type="entry name" value="PROKAR_LIPOPROTEIN"/>
    <property type="match status" value="1"/>
</dbReference>
<comment type="caution">
    <text evidence="2">The sequence shown here is derived from an EMBL/GenBank/DDBJ whole genome shotgun (WGS) entry which is preliminary data.</text>
</comment>
<accession>A0A4R1LXQ3</accession>
<dbReference type="RefSeq" id="WP_132224244.1">
    <property type="nucleotide sequence ID" value="NZ_SMGO01000002.1"/>
</dbReference>